<dbReference type="STRING" id="155974.SAMN04487818_12322"/>
<sequence>MARKKAVELPRFTPGKAKNAIAMAKVIAPAVLPVVTPYLVRSAAVVRDSWDRRKARKLGVSVDDLGHYSGRGGALHARIAGAANAVAELRTKSDASAQDRAFAEDAEHRLRQLAAAVRASERMPTARRRAAHRAVNTELDRLEGQVLTALGV</sequence>
<accession>A0A1H9XRW1</accession>
<dbReference type="Pfam" id="PF20079">
    <property type="entry name" value="DUF6474"/>
    <property type="match status" value="1"/>
</dbReference>
<dbReference type="EMBL" id="FOGI01000023">
    <property type="protein sequence ID" value="SES48905.1"/>
    <property type="molecule type" value="Genomic_DNA"/>
</dbReference>
<name>A0A1H9XRW1_9PSEU</name>
<reference evidence="2" key="1">
    <citation type="submission" date="2016-10" db="EMBL/GenBank/DDBJ databases">
        <authorList>
            <person name="Varghese N."/>
            <person name="Submissions S."/>
        </authorList>
    </citation>
    <scope>NUCLEOTIDE SEQUENCE [LARGE SCALE GENOMIC DNA]</scope>
    <source>
        <strain evidence="2">DSM 44260</strain>
    </source>
</reference>
<dbReference type="RefSeq" id="WP_092787094.1">
    <property type="nucleotide sequence ID" value="NZ_FOGI01000023.1"/>
</dbReference>
<dbReference type="InterPro" id="IPR045522">
    <property type="entry name" value="DUF6474"/>
</dbReference>
<protein>
    <submittedName>
        <fullName evidence="1">Uncharacterized protein</fullName>
    </submittedName>
</protein>
<proteinExistence type="predicted"/>
<evidence type="ECO:0000313" key="1">
    <source>
        <dbReference type="EMBL" id="SES48905.1"/>
    </source>
</evidence>
<dbReference type="Proteomes" id="UP000199051">
    <property type="component" value="Unassembled WGS sequence"/>
</dbReference>
<keyword evidence="2" id="KW-1185">Reference proteome</keyword>
<gene>
    <name evidence="1" type="ORF">SAMN04487818_12322</name>
</gene>
<evidence type="ECO:0000313" key="2">
    <source>
        <dbReference type="Proteomes" id="UP000199051"/>
    </source>
</evidence>
<dbReference type="AlphaFoldDB" id="A0A1H9XRW1"/>
<organism evidence="1 2">
    <name type="scientific">Actinokineospora terrae</name>
    <dbReference type="NCBI Taxonomy" id="155974"/>
    <lineage>
        <taxon>Bacteria</taxon>
        <taxon>Bacillati</taxon>
        <taxon>Actinomycetota</taxon>
        <taxon>Actinomycetes</taxon>
        <taxon>Pseudonocardiales</taxon>
        <taxon>Pseudonocardiaceae</taxon>
        <taxon>Actinokineospora</taxon>
    </lineage>
</organism>